<protein>
    <recommendedName>
        <fullName evidence="3">Type II secretion system core protein G</fullName>
    </recommendedName>
</protein>
<dbReference type="PRINTS" id="PR00813">
    <property type="entry name" value="BCTERIALGSPG"/>
</dbReference>
<dbReference type="InterPro" id="IPR045584">
    <property type="entry name" value="Pilin-like"/>
</dbReference>
<comment type="similarity">
    <text evidence="2">Belongs to the GSP G family.</text>
</comment>
<dbReference type="NCBIfam" id="TIGR01710">
    <property type="entry name" value="typeII_sec_gspG"/>
    <property type="match status" value="1"/>
</dbReference>
<dbReference type="AlphaFoldDB" id="A0A246JWR3"/>
<gene>
    <name evidence="13" type="primary">gspG</name>
    <name evidence="13" type="ORF">CDQ92_10385</name>
</gene>
<evidence type="ECO:0000256" key="1">
    <source>
        <dbReference type="ARBA" id="ARBA00004377"/>
    </source>
</evidence>
<evidence type="ECO:0000313" key="13">
    <source>
        <dbReference type="EMBL" id="OWQ97423.1"/>
    </source>
</evidence>
<evidence type="ECO:0000256" key="2">
    <source>
        <dbReference type="ARBA" id="ARBA00009984"/>
    </source>
</evidence>
<dbReference type="InterPro" id="IPR012902">
    <property type="entry name" value="N_methyl_site"/>
</dbReference>
<evidence type="ECO:0000256" key="11">
    <source>
        <dbReference type="SAM" id="Phobius"/>
    </source>
</evidence>
<sequence>MSLMQLFIRLMLDPSRPTPARRRKKDERGFTLTELMVVIFIIGLLATVVMINVLPSQDRAMVTKAKADIATLETALEQYRLDNLTYPATSDGLNALSSPPPSLAQPERYRRDGYIKKLPADPWGRPYNYQAPGPNGAAFDVWSLGADGAPGGTDDNADIRGGDS</sequence>
<dbReference type="SUPFAM" id="SSF54523">
    <property type="entry name" value="Pili subunits"/>
    <property type="match status" value="1"/>
</dbReference>
<dbReference type="InterPro" id="IPR000983">
    <property type="entry name" value="Bac_GSPG_pilin"/>
</dbReference>
<dbReference type="GO" id="GO:0015627">
    <property type="term" value="C:type II protein secretion system complex"/>
    <property type="evidence" value="ECO:0007669"/>
    <property type="project" value="InterPro"/>
</dbReference>
<dbReference type="PANTHER" id="PTHR30093:SF44">
    <property type="entry name" value="TYPE II SECRETION SYSTEM CORE PROTEIN G"/>
    <property type="match status" value="1"/>
</dbReference>
<keyword evidence="4" id="KW-1003">Cell membrane</keyword>
<proteinExistence type="inferred from homology"/>
<evidence type="ECO:0000256" key="5">
    <source>
        <dbReference type="ARBA" id="ARBA00022481"/>
    </source>
</evidence>
<feature type="region of interest" description="Disordered" evidence="10">
    <location>
        <begin position="142"/>
        <end position="164"/>
    </location>
</feature>
<evidence type="ECO:0000256" key="9">
    <source>
        <dbReference type="ARBA" id="ARBA00023136"/>
    </source>
</evidence>
<dbReference type="Pfam" id="PF07963">
    <property type="entry name" value="N_methyl"/>
    <property type="match status" value="1"/>
</dbReference>
<evidence type="ECO:0000256" key="10">
    <source>
        <dbReference type="SAM" id="MobiDB-lite"/>
    </source>
</evidence>
<dbReference type="PANTHER" id="PTHR30093">
    <property type="entry name" value="GENERAL SECRETION PATHWAY PROTEIN G"/>
    <property type="match status" value="1"/>
</dbReference>
<feature type="domain" description="Type II secretion system protein GspG C-terminal" evidence="12">
    <location>
        <begin position="52"/>
        <end position="160"/>
    </location>
</feature>
<dbReference type="Proteomes" id="UP000197361">
    <property type="component" value="Unassembled WGS sequence"/>
</dbReference>
<evidence type="ECO:0000256" key="4">
    <source>
        <dbReference type="ARBA" id="ARBA00022475"/>
    </source>
</evidence>
<dbReference type="OrthoDB" id="9795612at2"/>
<comment type="caution">
    <text evidence="13">The sequence shown here is derived from an EMBL/GenBank/DDBJ whole genome shotgun (WGS) entry which is preliminary data.</text>
</comment>
<keyword evidence="7 11" id="KW-0812">Transmembrane</keyword>
<comment type="subcellular location">
    <subcellularLocation>
        <location evidence="1">Cell inner membrane</location>
        <topology evidence="1">Single-pass membrane protein</topology>
    </subcellularLocation>
</comment>
<keyword evidence="5" id="KW-0488">Methylation</keyword>
<dbReference type="EMBL" id="NISK01000002">
    <property type="protein sequence ID" value="OWQ97423.1"/>
    <property type="molecule type" value="Genomic_DNA"/>
</dbReference>
<keyword evidence="8 11" id="KW-1133">Transmembrane helix</keyword>
<dbReference type="Gene3D" id="3.30.700.10">
    <property type="entry name" value="Glycoprotein, Type 4 Pilin"/>
    <property type="match status" value="1"/>
</dbReference>
<evidence type="ECO:0000256" key="8">
    <source>
        <dbReference type="ARBA" id="ARBA00022989"/>
    </source>
</evidence>
<dbReference type="InterPro" id="IPR013545">
    <property type="entry name" value="T2SS_protein-GspG_C"/>
</dbReference>
<reference evidence="13 14" key="1">
    <citation type="journal article" date="2010" name="Int. J. Syst. Evol. Microbiol.">
        <title>Sphingopyxis bauzanensis sp. nov., a psychrophilic bacterium isolated from soil.</title>
        <authorList>
            <person name="Zhang D.C."/>
            <person name="Liu H.C."/>
            <person name="Xin Y.H."/>
            <person name="Zhou Y.G."/>
            <person name="Schinner F."/>
            <person name="Margesin R."/>
        </authorList>
    </citation>
    <scope>NUCLEOTIDE SEQUENCE [LARGE SCALE GENOMIC DNA]</scope>
    <source>
        <strain evidence="13 14">DSM 22271</strain>
    </source>
</reference>
<keyword evidence="9 11" id="KW-0472">Membrane</keyword>
<evidence type="ECO:0000256" key="6">
    <source>
        <dbReference type="ARBA" id="ARBA00022519"/>
    </source>
</evidence>
<dbReference type="NCBIfam" id="TIGR02532">
    <property type="entry name" value="IV_pilin_GFxxxE"/>
    <property type="match status" value="1"/>
</dbReference>
<dbReference type="GO" id="GO:0005886">
    <property type="term" value="C:plasma membrane"/>
    <property type="evidence" value="ECO:0007669"/>
    <property type="project" value="UniProtKB-SubCell"/>
</dbReference>
<dbReference type="GO" id="GO:0015628">
    <property type="term" value="P:protein secretion by the type II secretion system"/>
    <property type="evidence" value="ECO:0007669"/>
    <property type="project" value="InterPro"/>
</dbReference>
<evidence type="ECO:0000313" key="14">
    <source>
        <dbReference type="Proteomes" id="UP000197361"/>
    </source>
</evidence>
<keyword evidence="14" id="KW-1185">Reference proteome</keyword>
<feature type="transmembrane region" description="Helical" evidence="11">
    <location>
        <begin position="30"/>
        <end position="54"/>
    </location>
</feature>
<evidence type="ECO:0000256" key="7">
    <source>
        <dbReference type="ARBA" id="ARBA00022692"/>
    </source>
</evidence>
<dbReference type="Pfam" id="PF08334">
    <property type="entry name" value="T2SSG"/>
    <property type="match status" value="1"/>
</dbReference>
<evidence type="ECO:0000259" key="12">
    <source>
        <dbReference type="Pfam" id="PF08334"/>
    </source>
</evidence>
<evidence type="ECO:0000256" key="3">
    <source>
        <dbReference type="ARBA" id="ARBA00020042"/>
    </source>
</evidence>
<keyword evidence="6" id="KW-0997">Cell inner membrane</keyword>
<accession>A0A246JWR3</accession>
<name>A0A246JWR3_9SPHN</name>
<dbReference type="InterPro" id="IPR010054">
    <property type="entry name" value="Type2_sec_GspG"/>
</dbReference>
<organism evidence="13 14">
    <name type="scientific">Sphingopyxis bauzanensis</name>
    <dbReference type="NCBI Taxonomy" id="651663"/>
    <lineage>
        <taxon>Bacteria</taxon>
        <taxon>Pseudomonadati</taxon>
        <taxon>Pseudomonadota</taxon>
        <taxon>Alphaproteobacteria</taxon>
        <taxon>Sphingomonadales</taxon>
        <taxon>Sphingomonadaceae</taxon>
        <taxon>Sphingopyxis</taxon>
    </lineage>
</organism>